<keyword evidence="4 7" id="KW-0276">Fatty acid metabolism</keyword>
<keyword evidence="5 7" id="KW-0443">Lipid metabolism</keyword>
<accession>A0A3N2QD05</accession>
<dbReference type="PANTHER" id="PTHR20863:SF76">
    <property type="entry name" value="CARRIER DOMAIN-CONTAINING PROTEIN"/>
    <property type="match status" value="1"/>
</dbReference>
<dbReference type="AlphaFoldDB" id="A0A3N2QD05"/>
<evidence type="ECO:0000256" key="7">
    <source>
        <dbReference type="HAMAP-Rule" id="MF_01217"/>
    </source>
</evidence>
<reference evidence="11 12" key="1">
    <citation type="submission" date="2018-09" db="EMBL/GenBank/DDBJ databases">
        <title>Comparative Genomics of Wolbachia-Cardinium Dual Endosymbiosis in a Plant-Parasitic Nematode.</title>
        <authorList>
            <person name="Brown A.M.V."/>
            <person name="Wasala S.K."/>
            <person name="Howe D.K."/>
            <person name="Peetz A.B."/>
            <person name="Zasada I.A."/>
            <person name="Denver D.R."/>
        </authorList>
    </citation>
    <scope>NUCLEOTIDE SEQUENCE [LARGE SCALE GENOMIC DNA]</scope>
    <source>
        <strain evidence="11 12">Pp_1</strain>
    </source>
</reference>
<comment type="subcellular location">
    <subcellularLocation>
        <location evidence="7">Cytoplasm</location>
    </subcellularLocation>
</comment>
<dbReference type="Gene3D" id="1.10.1200.10">
    <property type="entry name" value="ACP-like"/>
    <property type="match status" value="1"/>
</dbReference>
<sequence length="82" mass="9265">MHNNRIMDKVVEIIVDKLNVPAEEVVPSAHFANDLGADSLDQVELVMEFEKEFELDIKDDQATKLQTVGNVIKYLEEHLADG</sequence>
<dbReference type="PROSITE" id="PS50075">
    <property type="entry name" value="CARRIER"/>
    <property type="match status" value="1"/>
</dbReference>
<gene>
    <name evidence="7" type="primary">acpP</name>
    <name evidence="11" type="ORF">EDM02_01205</name>
</gene>
<comment type="function">
    <text evidence="7 9">Carrier of the growing fatty acid chain in fatty acid biosynthesis.</text>
</comment>
<dbReference type="NCBIfam" id="TIGR00517">
    <property type="entry name" value="acyl_carrier"/>
    <property type="match status" value="1"/>
</dbReference>
<comment type="PTM">
    <text evidence="9">4'-phosphopantetheine is transferred from CoA to a specific serine of apo-ACP by acpS.</text>
</comment>
<dbReference type="NCBIfam" id="NF002151">
    <property type="entry name" value="PRK00982.1-5"/>
    <property type="match status" value="1"/>
</dbReference>
<evidence type="ECO:0000313" key="11">
    <source>
        <dbReference type="EMBL" id="ROT47670.1"/>
    </source>
</evidence>
<evidence type="ECO:0000313" key="12">
    <source>
        <dbReference type="Proteomes" id="UP000270927"/>
    </source>
</evidence>
<dbReference type="PROSITE" id="PS00012">
    <property type="entry name" value="PHOSPHOPANTETHEINE"/>
    <property type="match status" value="1"/>
</dbReference>
<evidence type="ECO:0000256" key="6">
    <source>
        <dbReference type="ARBA" id="ARBA00023160"/>
    </source>
</evidence>
<feature type="modified residue" description="O-(pantetheine 4'-phosphoryl)serine" evidence="7">
    <location>
        <position position="39"/>
    </location>
</feature>
<dbReference type="Pfam" id="PF00550">
    <property type="entry name" value="PP-binding"/>
    <property type="match status" value="1"/>
</dbReference>
<dbReference type="GO" id="GO:0000035">
    <property type="term" value="F:acyl binding"/>
    <property type="evidence" value="ECO:0007669"/>
    <property type="project" value="TreeGrafter"/>
</dbReference>
<dbReference type="PANTHER" id="PTHR20863">
    <property type="entry name" value="ACYL CARRIER PROTEIN"/>
    <property type="match status" value="1"/>
</dbReference>
<protein>
    <recommendedName>
        <fullName evidence="7 8">Acyl carrier protein</fullName>
        <shortName evidence="7">ACP</shortName>
    </recommendedName>
</protein>
<name>A0A3N2QD05_9BACT</name>
<dbReference type="NCBIfam" id="NF002150">
    <property type="entry name" value="PRK00982.1-4"/>
    <property type="match status" value="1"/>
</dbReference>
<dbReference type="GO" id="GO:0005829">
    <property type="term" value="C:cytosol"/>
    <property type="evidence" value="ECO:0007669"/>
    <property type="project" value="TreeGrafter"/>
</dbReference>
<dbReference type="OrthoDB" id="9804551at2"/>
<evidence type="ECO:0000256" key="1">
    <source>
        <dbReference type="ARBA" id="ARBA00022450"/>
    </source>
</evidence>
<dbReference type="Proteomes" id="UP000270927">
    <property type="component" value="Unassembled WGS sequence"/>
</dbReference>
<dbReference type="RefSeq" id="WP_123662416.1">
    <property type="nucleotide sequence ID" value="NZ_RARA01000018.1"/>
</dbReference>
<keyword evidence="6 7" id="KW-0275">Fatty acid biosynthesis</keyword>
<dbReference type="SUPFAM" id="SSF47336">
    <property type="entry name" value="ACP-like"/>
    <property type="match status" value="1"/>
</dbReference>
<proteinExistence type="inferred from homology"/>
<dbReference type="NCBIfam" id="NF002148">
    <property type="entry name" value="PRK00982.1-2"/>
    <property type="match status" value="1"/>
</dbReference>
<keyword evidence="7" id="KW-0963">Cytoplasm</keyword>
<keyword evidence="3 7" id="KW-0597">Phosphoprotein</keyword>
<dbReference type="GO" id="GO:0009245">
    <property type="term" value="P:lipid A biosynthetic process"/>
    <property type="evidence" value="ECO:0007669"/>
    <property type="project" value="TreeGrafter"/>
</dbReference>
<keyword evidence="1 7" id="KW-0596">Phosphopantetheine</keyword>
<dbReference type="GO" id="GO:0000036">
    <property type="term" value="F:acyl carrier activity"/>
    <property type="evidence" value="ECO:0007669"/>
    <property type="project" value="UniProtKB-UniRule"/>
</dbReference>
<evidence type="ECO:0000256" key="2">
    <source>
        <dbReference type="ARBA" id="ARBA00022516"/>
    </source>
</evidence>
<comment type="caution">
    <text evidence="11">The sequence shown here is derived from an EMBL/GenBank/DDBJ whole genome shotgun (WGS) entry which is preliminary data.</text>
</comment>
<feature type="domain" description="Carrier" evidence="10">
    <location>
        <begin position="1"/>
        <end position="79"/>
    </location>
</feature>
<keyword evidence="12" id="KW-1185">Reference proteome</keyword>
<dbReference type="EMBL" id="RARA01000018">
    <property type="protein sequence ID" value="ROT47670.1"/>
    <property type="molecule type" value="Genomic_DNA"/>
</dbReference>
<comment type="pathway">
    <text evidence="7 9">Lipid metabolism; fatty acid biosynthesis.</text>
</comment>
<dbReference type="InterPro" id="IPR036736">
    <property type="entry name" value="ACP-like_sf"/>
</dbReference>
<evidence type="ECO:0000256" key="9">
    <source>
        <dbReference type="RuleBase" id="RU003545"/>
    </source>
</evidence>
<dbReference type="GO" id="GO:0016020">
    <property type="term" value="C:membrane"/>
    <property type="evidence" value="ECO:0007669"/>
    <property type="project" value="GOC"/>
</dbReference>
<evidence type="ECO:0000259" key="10">
    <source>
        <dbReference type="PROSITE" id="PS50075"/>
    </source>
</evidence>
<evidence type="ECO:0000256" key="3">
    <source>
        <dbReference type="ARBA" id="ARBA00022553"/>
    </source>
</evidence>
<comment type="similarity">
    <text evidence="7">Belongs to the acyl carrier protein (ACP) family.</text>
</comment>
<dbReference type="UniPathway" id="UPA00094"/>
<evidence type="ECO:0000256" key="5">
    <source>
        <dbReference type="ARBA" id="ARBA00023098"/>
    </source>
</evidence>
<dbReference type="InterPro" id="IPR003231">
    <property type="entry name" value="ACP"/>
</dbReference>
<evidence type="ECO:0000256" key="8">
    <source>
        <dbReference type="NCBIfam" id="TIGR00517"/>
    </source>
</evidence>
<comment type="PTM">
    <text evidence="7">4'-phosphopantetheine is transferred from CoA to a specific serine of apo-ACP by AcpS. This modification is essential for activity because fatty acids are bound in thioester linkage to the sulfhydryl of the prosthetic group.</text>
</comment>
<dbReference type="InterPro" id="IPR009081">
    <property type="entry name" value="PP-bd_ACP"/>
</dbReference>
<evidence type="ECO:0000256" key="4">
    <source>
        <dbReference type="ARBA" id="ARBA00022832"/>
    </source>
</evidence>
<dbReference type="HAMAP" id="MF_01217">
    <property type="entry name" value="Acyl_carrier"/>
    <property type="match status" value="1"/>
</dbReference>
<dbReference type="InterPro" id="IPR006162">
    <property type="entry name" value="Ppantetheine_attach_site"/>
</dbReference>
<keyword evidence="2 7" id="KW-0444">Lipid biosynthesis</keyword>
<organism evidence="11 12">
    <name type="scientific">Candidatus Cardinium hertigii</name>
    <dbReference type="NCBI Taxonomy" id="247481"/>
    <lineage>
        <taxon>Bacteria</taxon>
        <taxon>Pseudomonadati</taxon>
        <taxon>Bacteroidota</taxon>
        <taxon>Cytophagia</taxon>
        <taxon>Cytophagales</taxon>
        <taxon>Amoebophilaceae</taxon>
        <taxon>Candidatus Cardinium</taxon>
    </lineage>
</organism>